<dbReference type="InterPro" id="IPR002068">
    <property type="entry name" value="A-crystallin/Hsp20_dom"/>
</dbReference>
<proteinExistence type="predicted"/>
<protein>
    <recommendedName>
        <fullName evidence="1">SHSP domain-containing protein</fullName>
    </recommendedName>
</protein>
<evidence type="ECO:0000259" key="1">
    <source>
        <dbReference type="Pfam" id="PF00011"/>
    </source>
</evidence>
<evidence type="ECO:0000313" key="2">
    <source>
        <dbReference type="EMBL" id="GAA4441022.1"/>
    </source>
</evidence>
<sequence>MRKGAQVKIAPEILKGIDLSNSLNGGSSEISNWLEQAENGYEFFVRVPGVEVEKLSVEVVQNRVLVYYMFPLYQQGGDDEQLHARVVGNFSIPADGDYERVSASYEHSEKCLRIEVPFNEQQKGYRSKVEIER</sequence>
<dbReference type="EMBL" id="BAABEY010000025">
    <property type="protein sequence ID" value="GAA4441022.1"/>
    <property type="molecule type" value="Genomic_DNA"/>
</dbReference>
<evidence type="ECO:0000313" key="3">
    <source>
        <dbReference type="Proteomes" id="UP001501508"/>
    </source>
</evidence>
<comment type="caution">
    <text evidence="2">The sequence shown here is derived from an EMBL/GenBank/DDBJ whole genome shotgun (WGS) entry which is preliminary data.</text>
</comment>
<organism evidence="2 3">
    <name type="scientific">Ravibacter arvi</name>
    <dbReference type="NCBI Taxonomy" id="2051041"/>
    <lineage>
        <taxon>Bacteria</taxon>
        <taxon>Pseudomonadati</taxon>
        <taxon>Bacteroidota</taxon>
        <taxon>Cytophagia</taxon>
        <taxon>Cytophagales</taxon>
        <taxon>Spirosomataceae</taxon>
        <taxon>Ravibacter</taxon>
    </lineage>
</organism>
<keyword evidence="3" id="KW-1185">Reference proteome</keyword>
<dbReference type="Pfam" id="PF00011">
    <property type="entry name" value="HSP20"/>
    <property type="match status" value="1"/>
</dbReference>
<gene>
    <name evidence="2" type="ORF">GCM10023091_25510</name>
</gene>
<dbReference type="Proteomes" id="UP001501508">
    <property type="component" value="Unassembled WGS sequence"/>
</dbReference>
<feature type="domain" description="SHSP" evidence="1">
    <location>
        <begin position="36"/>
        <end position="131"/>
    </location>
</feature>
<dbReference type="SUPFAM" id="SSF49764">
    <property type="entry name" value="HSP20-like chaperones"/>
    <property type="match status" value="1"/>
</dbReference>
<dbReference type="Gene3D" id="2.60.40.790">
    <property type="match status" value="1"/>
</dbReference>
<dbReference type="InterPro" id="IPR008978">
    <property type="entry name" value="HSP20-like_chaperone"/>
</dbReference>
<name>A0ABP8M175_9BACT</name>
<dbReference type="RefSeq" id="WP_345029712.1">
    <property type="nucleotide sequence ID" value="NZ_BAABEY010000025.1"/>
</dbReference>
<reference evidence="3" key="1">
    <citation type="journal article" date="2019" name="Int. J. Syst. Evol. Microbiol.">
        <title>The Global Catalogue of Microorganisms (GCM) 10K type strain sequencing project: providing services to taxonomists for standard genome sequencing and annotation.</title>
        <authorList>
            <consortium name="The Broad Institute Genomics Platform"/>
            <consortium name="The Broad Institute Genome Sequencing Center for Infectious Disease"/>
            <person name="Wu L."/>
            <person name="Ma J."/>
        </authorList>
    </citation>
    <scope>NUCLEOTIDE SEQUENCE [LARGE SCALE GENOMIC DNA]</scope>
    <source>
        <strain evidence="3">JCM 31920</strain>
    </source>
</reference>
<dbReference type="CDD" id="cd06464">
    <property type="entry name" value="ACD_sHsps-like"/>
    <property type="match status" value="1"/>
</dbReference>
<accession>A0ABP8M175</accession>